<name>A0A1G9LB50_9BACT</name>
<dbReference type="OrthoDB" id="9793216at2"/>
<dbReference type="Gene3D" id="1.20.120.450">
    <property type="entry name" value="dinb family like domain"/>
    <property type="match status" value="1"/>
</dbReference>
<dbReference type="EMBL" id="FNGS01000002">
    <property type="protein sequence ID" value="SDL59192.1"/>
    <property type="molecule type" value="Genomic_DNA"/>
</dbReference>
<dbReference type="STRING" id="563176.SAMN04488090_1346"/>
<organism evidence="2 3">
    <name type="scientific">Siphonobacter aquaeclarae</name>
    <dbReference type="NCBI Taxonomy" id="563176"/>
    <lineage>
        <taxon>Bacteria</taxon>
        <taxon>Pseudomonadati</taxon>
        <taxon>Bacteroidota</taxon>
        <taxon>Cytophagia</taxon>
        <taxon>Cytophagales</taxon>
        <taxon>Cytophagaceae</taxon>
        <taxon>Siphonobacter</taxon>
    </lineage>
</organism>
<dbReference type="InterPro" id="IPR024775">
    <property type="entry name" value="DinB-like"/>
</dbReference>
<dbReference type="Pfam" id="PF12867">
    <property type="entry name" value="DinB_2"/>
    <property type="match status" value="1"/>
</dbReference>
<dbReference type="RefSeq" id="WP_093199377.1">
    <property type="nucleotide sequence ID" value="NZ_FNGS01000002.1"/>
</dbReference>
<protein>
    <submittedName>
        <fullName evidence="2">DinB superfamily protein</fullName>
    </submittedName>
</protein>
<reference evidence="2 3" key="1">
    <citation type="submission" date="2016-10" db="EMBL/GenBank/DDBJ databases">
        <authorList>
            <person name="de Groot N.N."/>
        </authorList>
    </citation>
    <scope>NUCLEOTIDE SEQUENCE [LARGE SCALE GENOMIC DNA]</scope>
    <source>
        <strain evidence="2 3">DSM 21668</strain>
    </source>
</reference>
<evidence type="ECO:0000259" key="1">
    <source>
        <dbReference type="Pfam" id="PF12867"/>
    </source>
</evidence>
<keyword evidence="3" id="KW-1185">Reference proteome</keyword>
<evidence type="ECO:0000313" key="2">
    <source>
        <dbReference type="EMBL" id="SDL59192.1"/>
    </source>
</evidence>
<feature type="domain" description="DinB-like" evidence="1">
    <location>
        <begin position="35"/>
        <end position="170"/>
    </location>
</feature>
<accession>A0A1G9LB50</accession>
<dbReference type="InterPro" id="IPR034660">
    <property type="entry name" value="DinB/YfiT-like"/>
</dbReference>
<gene>
    <name evidence="2" type="ORF">SAMN04488090_1346</name>
</gene>
<dbReference type="AlphaFoldDB" id="A0A1G9LB50"/>
<sequence length="177" mass="20295">MSKRIERPVPGVDYPAESFFARYIGLTGEEEILRQLETQSEDLLRRYQNQPERADYRYAEGKWTLRELLGHMVDTERIFAYRALCIARGEAQNLPGFDENAYMEAADFSAVPLEDLLAYYQATRAASLVLFRMLTDKELSRVGSANGSALSARAFIYILSGHEKHHLAIMAERYQFS</sequence>
<evidence type="ECO:0000313" key="3">
    <source>
        <dbReference type="Proteomes" id="UP000198901"/>
    </source>
</evidence>
<proteinExistence type="predicted"/>
<dbReference type="Proteomes" id="UP000198901">
    <property type="component" value="Unassembled WGS sequence"/>
</dbReference>
<dbReference type="SUPFAM" id="SSF109854">
    <property type="entry name" value="DinB/YfiT-like putative metalloenzymes"/>
    <property type="match status" value="1"/>
</dbReference>